<protein>
    <recommendedName>
        <fullName evidence="4">PRC-barrel domain-containing protein</fullName>
    </recommendedName>
</protein>
<feature type="region of interest" description="Disordered" evidence="1">
    <location>
        <begin position="1"/>
        <end position="53"/>
    </location>
</feature>
<feature type="compositionally biased region" description="Low complexity" evidence="1">
    <location>
        <begin position="362"/>
        <end position="374"/>
    </location>
</feature>
<proteinExistence type="predicted"/>
<accession>A0A1I6M597</accession>
<name>A0A1I6M597_9EURY</name>
<feature type="region of interest" description="Disordered" evidence="1">
    <location>
        <begin position="331"/>
        <end position="376"/>
    </location>
</feature>
<feature type="compositionally biased region" description="Acidic residues" evidence="1">
    <location>
        <begin position="343"/>
        <end position="355"/>
    </location>
</feature>
<evidence type="ECO:0000256" key="1">
    <source>
        <dbReference type="SAM" id="MobiDB-lite"/>
    </source>
</evidence>
<feature type="compositionally biased region" description="Basic and acidic residues" evidence="1">
    <location>
        <begin position="16"/>
        <end position="36"/>
    </location>
</feature>
<dbReference type="RefSeq" id="WP_089818695.1">
    <property type="nucleotide sequence ID" value="NZ_FOZK01000004.1"/>
</dbReference>
<keyword evidence="3" id="KW-1185">Reference proteome</keyword>
<organism evidence="2 3">
    <name type="scientific">Halomicrobium zhouii</name>
    <dbReference type="NCBI Taxonomy" id="767519"/>
    <lineage>
        <taxon>Archaea</taxon>
        <taxon>Methanobacteriati</taxon>
        <taxon>Methanobacteriota</taxon>
        <taxon>Stenosarchaea group</taxon>
        <taxon>Halobacteria</taxon>
        <taxon>Halobacteriales</taxon>
        <taxon>Haloarculaceae</taxon>
        <taxon>Halomicrobium</taxon>
    </lineage>
</organism>
<dbReference type="AlphaFoldDB" id="A0A1I6M597"/>
<reference evidence="2 3" key="1">
    <citation type="submission" date="2016-10" db="EMBL/GenBank/DDBJ databases">
        <authorList>
            <person name="de Groot N.N."/>
        </authorList>
    </citation>
    <scope>NUCLEOTIDE SEQUENCE [LARGE SCALE GENOMIC DNA]</scope>
    <source>
        <strain evidence="2 3">CGMCC 1.10457</strain>
    </source>
</reference>
<evidence type="ECO:0000313" key="2">
    <source>
        <dbReference type="EMBL" id="SFS10849.1"/>
    </source>
</evidence>
<evidence type="ECO:0008006" key="4">
    <source>
        <dbReference type="Google" id="ProtNLM"/>
    </source>
</evidence>
<dbReference type="EMBL" id="FOZK01000004">
    <property type="protein sequence ID" value="SFS10849.1"/>
    <property type="molecule type" value="Genomic_DNA"/>
</dbReference>
<dbReference type="Proteomes" id="UP000199062">
    <property type="component" value="Unassembled WGS sequence"/>
</dbReference>
<evidence type="ECO:0000313" key="3">
    <source>
        <dbReference type="Proteomes" id="UP000199062"/>
    </source>
</evidence>
<gene>
    <name evidence="2" type="ORF">SAMN05216559_3820</name>
</gene>
<sequence>MPRDDDTPSESEVTTDPDRIETWADEHEATPVRREGDGDDTVEILPESDRREHHEEMTWDDFHREIDENEMVVIRRNRDSRPFDVLERNEMVSRLDAEDVEQRLMAGETVTSTITETTVIEETIVEEATVESEVVDRAVVEESIVDAELVSREVDHCEVTAVDIDDEMVDDELFETGYESTDDDIEVTVEVDEDWAVTREVLEQLTIESRIVDTDATETETVESDTMEERVDIEGVQETILEGDMLASEGRANEVIESGAIESEFREGEVVETTLLERKTVEEEMRVRREYTGDLTTGSTLSAETISSRDVETEIATDEDREFLDREAMADTGTTGTIGGTEMADDDMTADDTETTADREATAGTEPATATADADAGEHRVMPTEADEGKMVVDATGEEVGMVTDVEGGTMYVDAHPSLTDRIKSVLDWGGHDDDAYPLEPENVASITDDEVQLAGEEDLERT</sequence>